<proteinExistence type="predicted"/>
<gene>
    <name evidence="2" type="ORF">GMARGA_LOCUS10957</name>
</gene>
<accession>A0ABN7UUV2</accession>
<evidence type="ECO:0000313" key="3">
    <source>
        <dbReference type="Proteomes" id="UP000789901"/>
    </source>
</evidence>
<protein>
    <submittedName>
        <fullName evidence="2">9030_t:CDS:1</fullName>
    </submittedName>
</protein>
<feature type="compositionally biased region" description="Polar residues" evidence="1">
    <location>
        <begin position="20"/>
        <end position="43"/>
    </location>
</feature>
<evidence type="ECO:0000313" key="2">
    <source>
        <dbReference type="EMBL" id="CAG8680965.1"/>
    </source>
</evidence>
<feature type="region of interest" description="Disordered" evidence="1">
    <location>
        <begin position="1"/>
        <end position="86"/>
    </location>
</feature>
<dbReference type="EMBL" id="CAJVQB010006276">
    <property type="protein sequence ID" value="CAG8680965.1"/>
    <property type="molecule type" value="Genomic_DNA"/>
</dbReference>
<organism evidence="2 3">
    <name type="scientific">Gigaspora margarita</name>
    <dbReference type="NCBI Taxonomy" id="4874"/>
    <lineage>
        <taxon>Eukaryota</taxon>
        <taxon>Fungi</taxon>
        <taxon>Fungi incertae sedis</taxon>
        <taxon>Mucoromycota</taxon>
        <taxon>Glomeromycotina</taxon>
        <taxon>Glomeromycetes</taxon>
        <taxon>Diversisporales</taxon>
        <taxon>Gigasporaceae</taxon>
        <taxon>Gigaspora</taxon>
    </lineage>
</organism>
<feature type="compositionally biased region" description="Polar residues" evidence="1">
    <location>
        <begin position="54"/>
        <end position="74"/>
    </location>
</feature>
<feature type="non-terminal residue" evidence="2">
    <location>
        <position position="1"/>
    </location>
</feature>
<name>A0ABN7UUV2_GIGMA</name>
<evidence type="ECO:0000256" key="1">
    <source>
        <dbReference type="SAM" id="MobiDB-lite"/>
    </source>
</evidence>
<dbReference type="Proteomes" id="UP000789901">
    <property type="component" value="Unassembled WGS sequence"/>
</dbReference>
<reference evidence="2 3" key="1">
    <citation type="submission" date="2021-06" db="EMBL/GenBank/DDBJ databases">
        <authorList>
            <person name="Kallberg Y."/>
            <person name="Tangrot J."/>
            <person name="Rosling A."/>
        </authorList>
    </citation>
    <scope>NUCLEOTIDE SEQUENCE [LARGE SCALE GENOMIC DNA]</scope>
    <source>
        <strain evidence="2 3">120-4 pot B 10/14</strain>
    </source>
</reference>
<comment type="caution">
    <text evidence="2">The sequence shown here is derived from an EMBL/GenBank/DDBJ whole genome shotgun (WGS) entry which is preliminary data.</text>
</comment>
<sequence length="106" mass="12097">SIRPQHINTCKDILTRRHGTTSSKPQKNDQTLSKQRQDQTQQDPFEEIYISEALNKTQATSSTNDDPEQQNNKIGATGKRPSPNRKNLLKLSQAQELVKQDKNQLK</sequence>
<keyword evidence="3" id="KW-1185">Reference proteome</keyword>